<dbReference type="Proteomes" id="UP000321393">
    <property type="component" value="Unassembled WGS sequence"/>
</dbReference>
<feature type="compositionally biased region" description="Acidic residues" evidence="1">
    <location>
        <begin position="156"/>
        <end position="167"/>
    </location>
</feature>
<accession>A0A5A7SX81</accession>
<protein>
    <submittedName>
        <fullName evidence="2">CASP-like protein 4A1</fullName>
    </submittedName>
</protein>
<gene>
    <name evidence="2" type="ORF">E6C27_scaffold57G002630</name>
</gene>
<feature type="region of interest" description="Disordered" evidence="1">
    <location>
        <begin position="154"/>
        <end position="183"/>
    </location>
</feature>
<name>A0A5A7SX81_CUCMM</name>
<dbReference type="OrthoDB" id="3064516at2759"/>
<dbReference type="STRING" id="1194695.A0A5A7SX81"/>
<comment type="caution">
    <text evidence="2">The sequence shown here is derived from an EMBL/GenBank/DDBJ whole genome shotgun (WGS) entry which is preliminary data.</text>
</comment>
<evidence type="ECO:0000313" key="3">
    <source>
        <dbReference type="Proteomes" id="UP000321393"/>
    </source>
</evidence>
<dbReference type="AlphaFoldDB" id="A0A5A7SX81"/>
<proteinExistence type="predicted"/>
<dbReference type="EMBL" id="SSTE01020204">
    <property type="protein sequence ID" value="KAA0035163.1"/>
    <property type="molecule type" value="Genomic_DNA"/>
</dbReference>
<evidence type="ECO:0000313" key="2">
    <source>
        <dbReference type="EMBL" id="KAA0035163.1"/>
    </source>
</evidence>
<organism evidence="2 3">
    <name type="scientific">Cucumis melo var. makuwa</name>
    <name type="common">Oriental melon</name>
    <dbReference type="NCBI Taxonomy" id="1194695"/>
    <lineage>
        <taxon>Eukaryota</taxon>
        <taxon>Viridiplantae</taxon>
        <taxon>Streptophyta</taxon>
        <taxon>Embryophyta</taxon>
        <taxon>Tracheophyta</taxon>
        <taxon>Spermatophyta</taxon>
        <taxon>Magnoliopsida</taxon>
        <taxon>eudicotyledons</taxon>
        <taxon>Gunneridae</taxon>
        <taxon>Pentapetalae</taxon>
        <taxon>rosids</taxon>
        <taxon>fabids</taxon>
        <taxon>Cucurbitales</taxon>
        <taxon>Cucurbitaceae</taxon>
        <taxon>Benincaseae</taxon>
        <taxon>Cucumis</taxon>
    </lineage>
</organism>
<evidence type="ECO:0000256" key="1">
    <source>
        <dbReference type="SAM" id="MobiDB-lite"/>
    </source>
</evidence>
<sequence length="183" mass="19436">MSMSSSSVSLAVSAQSHHFPTGSTTYLNYLTTATTGTAHVELPSSLSLLFSYSLSSSPFIFSLFQPFAGHPDYASAVAFLRSQAQEIGLHTQALEFGPGKPLLLVTWYGSYVGTEVASANPPSPRPVAANRAQPSEPIVVTKVDTEIQLVRKVEEVSDSDGDGDVESADGGKVGRGRKLMERV</sequence>
<reference evidence="2 3" key="1">
    <citation type="submission" date="2019-08" db="EMBL/GenBank/DDBJ databases">
        <title>Draft genome sequences of two oriental melons (Cucumis melo L. var makuwa).</title>
        <authorList>
            <person name="Kwon S.-Y."/>
        </authorList>
    </citation>
    <scope>NUCLEOTIDE SEQUENCE [LARGE SCALE GENOMIC DNA]</scope>
    <source>
        <strain evidence="3">cv. SW 3</strain>
        <tissue evidence="2">Leaf</tissue>
    </source>
</reference>